<proteinExistence type="predicted"/>
<organism evidence="1 2">
    <name type="scientific">Fluviicola taffensis (strain DSM 16823 / NCIMB 13979 / RW262)</name>
    <dbReference type="NCBI Taxonomy" id="755732"/>
    <lineage>
        <taxon>Bacteria</taxon>
        <taxon>Pseudomonadati</taxon>
        <taxon>Bacteroidota</taxon>
        <taxon>Flavobacteriia</taxon>
        <taxon>Flavobacteriales</taxon>
        <taxon>Crocinitomicaceae</taxon>
        <taxon>Fluviicola</taxon>
    </lineage>
</organism>
<dbReference type="Proteomes" id="UP000007463">
    <property type="component" value="Chromosome"/>
</dbReference>
<accession>F2IHD3</accession>
<protein>
    <submittedName>
        <fullName evidence="1">Uncharacterized protein</fullName>
    </submittedName>
</protein>
<gene>
    <name evidence="1" type="ordered locus">Fluta_0684</name>
</gene>
<dbReference type="KEGG" id="fte:Fluta_0684"/>
<sequence length="64" mass="7018">MYPSKCPTCQNTAFELSSQKVIGLDNPLVFVQCSNCRTAIGVLERVNMGQKLDNISKKLGVSEL</sequence>
<evidence type="ECO:0000313" key="1">
    <source>
        <dbReference type="EMBL" id="AEA42688.1"/>
    </source>
</evidence>
<dbReference type="HOGENOM" id="CLU_191947_0_0_10"/>
<reference evidence="2" key="2">
    <citation type="submission" date="2011-02" db="EMBL/GenBank/DDBJ databases">
        <title>The complete genome of Fluviicola taffensis DSM 16823.</title>
        <authorList>
            <consortium name="US DOE Joint Genome Institute (JGI-PGF)"/>
            <person name="Lucas S."/>
            <person name="Copeland A."/>
            <person name="Lapidus A."/>
            <person name="Bruce D."/>
            <person name="Goodwin L."/>
            <person name="Pitluck S."/>
            <person name="Kyrpides N."/>
            <person name="Mavromatis K."/>
            <person name="Ivanova N."/>
            <person name="Mikhailova N."/>
            <person name="Pagani I."/>
            <person name="Chertkov O."/>
            <person name="Detter J.C."/>
            <person name="Han C."/>
            <person name="Tapia R."/>
            <person name="Land M."/>
            <person name="Hauser L."/>
            <person name="Markowitz V."/>
            <person name="Cheng J.-F."/>
            <person name="Hugenholtz P."/>
            <person name="Woyke T."/>
            <person name="Wu D."/>
            <person name="Tindall B."/>
            <person name="Pomrenke H.G."/>
            <person name="Brambilla E."/>
            <person name="Klenk H.-P."/>
            <person name="Eisen J.A."/>
        </authorList>
    </citation>
    <scope>NUCLEOTIDE SEQUENCE [LARGE SCALE GENOMIC DNA]</scope>
    <source>
        <strain evidence="2">DSM 16823 / RW262 / RW262</strain>
    </source>
</reference>
<dbReference type="AlphaFoldDB" id="F2IHD3"/>
<name>F2IHD3_FLUTR</name>
<keyword evidence="2" id="KW-1185">Reference proteome</keyword>
<reference evidence="1 2" key="1">
    <citation type="journal article" date="2011" name="Stand. Genomic Sci.">
        <title>Complete genome sequence of the gliding freshwater bacterium Fluviicola taffensis type strain (RW262).</title>
        <authorList>
            <person name="Woyke T."/>
            <person name="Chertkov O."/>
            <person name="Lapidus A."/>
            <person name="Nolan M."/>
            <person name="Lucas S."/>
            <person name="Del Rio T.G."/>
            <person name="Tice H."/>
            <person name="Cheng J.F."/>
            <person name="Tapia R."/>
            <person name="Han C."/>
            <person name="Goodwin L."/>
            <person name="Pitluck S."/>
            <person name="Liolios K."/>
            <person name="Pagani I."/>
            <person name="Ivanova N."/>
            <person name="Huntemann M."/>
            <person name="Mavromatis K."/>
            <person name="Mikhailova N."/>
            <person name="Pati A."/>
            <person name="Chen A."/>
            <person name="Palaniappan K."/>
            <person name="Land M."/>
            <person name="Hauser L."/>
            <person name="Brambilla E.M."/>
            <person name="Rohde M."/>
            <person name="Mwirichia R."/>
            <person name="Sikorski J."/>
            <person name="Tindall B.J."/>
            <person name="Goker M."/>
            <person name="Bristow J."/>
            <person name="Eisen J.A."/>
            <person name="Markowitz V."/>
            <person name="Hugenholtz P."/>
            <person name="Klenk H.P."/>
            <person name="Kyrpides N.C."/>
        </authorList>
    </citation>
    <scope>NUCLEOTIDE SEQUENCE [LARGE SCALE GENOMIC DNA]</scope>
    <source>
        <strain evidence="2">DSM 16823 / RW262 / RW262</strain>
    </source>
</reference>
<dbReference type="EMBL" id="CP002542">
    <property type="protein sequence ID" value="AEA42688.1"/>
    <property type="molecule type" value="Genomic_DNA"/>
</dbReference>
<evidence type="ECO:0000313" key="2">
    <source>
        <dbReference type="Proteomes" id="UP000007463"/>
    </source>
</evidence>